<dbReference type="AlphaFoldDB" id="A0A0G4HCS3"/>
<feature type="region of interest" description="Disordered" evidence="3">
    <location>
        <begin position="685"/>
        <end position="710"/>
    </location>
</feature>
<dbReference type="InterPro" id="IPR036770">
    <property type="entry name" value="Ankyrin_rpt-contain_sf"/>
</dbReference>
<feature type="compositionally biased region" description="Low complexity" evidence="3">
    <location>
        <begin position="688"/>
        <end position="700"/>
    </location>
</feature>
<dbReference type="SMART" id="SM00248">
    <property type="entry name" value="ANK"/>
    <property type="match status" value="7"/>
</dbReference>
<gene>
    <name evidence="4" type="ORF">Cvel_26312</name>
</gene>
<dbReference type="InterPro" id="IPR002110">
    <property type="entry name" value="Ankyrin_rpt"/>
</dbReference>
<evidence type="ECO:0000256" key="3">
    <source>
        <dbReference type="SAM" id="MobiDB-lite"/>
    </source>
</evidence>
<evidence type="ECO:0000256" key="2">
    <source>
        <dbReference type="ARBA" id="ARBA00023043"/>
    </source>
</evidence>
<dbReference type="PANTHER" id="PTHR24198:SF165">
    <property type="entry name" value="ANKYRIN REPEAT-CONTAINING PROTEIN-RELATED"/>
    <property type="match status" value="1"/>
</dbReference>
<evidence type="ECO:0000313" key="4">
    <source>
        <dbReference type="EMBL" id="CEM41845.1"/>
    </source>
</evidence>
<name>A0A0G4HCS3_9ALVE</name>
<sequence length="853" mass="92662">MTAKSVTDVLGILFASGLSGLRNFWKVSGLSKTLAEKRSSTTVSFDSIAEREEVWHLIDHCLKKDNAEFFRQVLELKGVIFRYPFLLRRALEKGKGLQKCVDVLENLKTSTVVCELSELPPILGGLTRDRLNSLIASGLVATDSWVEWPSRALLLVMAFIEVGNFVCAEVLVEKGAKVDVCSWKLVETGGYSVFDKTPLQSLLESTLFKHVPKKEGEVGEEGKKQTSKRSEGLSLLRLLAQASKEQDCLSWRVRVGGKRNQKRREETAFGLACLMHDAEAVRVLLEVGRGVCDHQTLPFLAVEGLTAIPTAQWERERKDEGALSVLSVLADAGVDLSLLSVACDLKSVPMIRLLGGKGGADPNVVGKAREGEKAGKVPLLRVVFDSQKYKKDSDEITAGLVTALADVGADMNARDGRDGHCPLWLVCRYRLQKTVKTLLQSGAAVEKDEAGQALRPLSLLEAAGHGDEILLSLLLEAGADPNRVGVFQRFGDKAGLWTRLMAPLQVVMRRLSEAVRGTGRDAEKHKETDLAFRMTTMLVEHGARVELPPTPTPIPVEHQTDTTPLSLPKCPLSPLHLAWVSYAAPVVSLLCEKGGADPNAPGYVLEGGGADYDPLNDPQVSVFSPLIEFSTLFDSPMEGFMTPLQFVMRRLYETVRDCHPEKDEEKETERQLAFRITKTLIEHGARVSAPRSPTPSLSSPRKQATDTDPLSALQSLPSPLLLACLSFAPPVVSLLCEKGGADPNAPGCVTEGGEAEYPFVSVWSCKWSTSREAWGVLDALEKAGADPSTLSSKYPPVFQPQTSSETLMGTSSLAVKLINLAEARASPLLLQILQSASLEELQEGGIALASALY</sequence>
<keyword evidence="1" id="KW-0677">Repeat</keyword>
<dbReference type="Gene3D" id="1.25.40.20">
    <property type="entry name" value="Ankyrin repeat-containing domain"/>
    <property type="match status" value="3"/>
</dbReference>
<reference evidence="4" key="1">
    <citation type="submission" date="2014-11" db="EMBL/GenBank/DDBJ databases">
        <authorList>
            <person name="Otto D Thomas"/>
            <person name="Naeem Raeece"/>
        </authorList>
    </citation>
    <scope>NUCLEOTIDE SEQUENCE</scope>
</reference>
<dbReference type="PANTHER" id="PTHR24198">
    <property type="entry name" value="ANKYRIN REPEAT AND PROTEIN KINASE DOMAIN-CONTAINING PROTEIN"/>
    <property type="match status" value="1"/>
</dbReference>
<protein>
    <submittedName>
        <fullName evidence="4">Uncharacterized protein</fullName>
    </submittedName>
</protein>
<dbReference type="PhylomeDB" id="A0A0G4HCS3"/>
<organism evidence="4">
    <name type="scientific">Chromera velia CCMP2878</name>
    <dbReference type="NCBI Taxonomy" id="1169474"/>
    <lineage>
        <taxon>Eukaryota</taxon>
        <taxon>Sar</taxon>
        <taxon>Alveolata</taxon>
        <taxon>Colpodellida</taxon>
        <taxon>Chromeraceae</taxon>
        <taxon>Chromera</taxon>
    </lineage>
</organism>
<dbReference type="VEuPathDB" id="CryptoDB:Cvel_26312"/>
<dbReference type="EMBL" id="CDMZ01002320">
    <property type="protein sequence ID" value="CEM41845.1"/>
    <property type="molecule type" value="Genomic_DNA"/>
</dbReference>
<accession>A0A0G4HCS3</accession>
<keyword evidence="2" id="KW-0040">ANK repeat</keyword>
<dbReference type="SUPFAM" id="SSF48403">
    <property type="entry name" value="Ankyrin repeat"/>
    <property type="match status" value="2"/>
</dbReference>
<evidence type="ECO:0000256" key="1">
    <source>
        <dbReference type="ARBA" id="ARBA00022737"/>
    </source>
</evidence>
<proteinExistence type="predicted"/>